<keyword evidence="1" id="KW-0472">Membrane</keyword>
<keyword evidence="1" id="KW-0812">Transmembrane</keyword>
<feature type="transmembrane region" description="Helical" evidence="1">
    <location>
        <begin position="354"/>
        <end position="372"/>
    </location>
</feature>
<sequence>MIQTLILFAILIFIVARYSKNPIGMYIILIWWGALNLLNYFSLSGLFIISSDTQYVYFLFFVFFTLSFIFTENFINSRVYDNFNINVSLYSYNFLFYFALLLIVPIQIMFTVRAIYLFSFIMEPSMYRSDVFGLITGTSSLFFNSVHVAKAHAFIIGPLQFVVFFSGISYFIVRKKVGLLFLGTILIVLDAIMMFGRFGYHYLIISILLYFIFTNKNKYKEEKFRVYLFSIVLFLILIFASLKITNNRGDSNIIKILKTYIVTYHTESFTIFDIELKNPNSILHEYTYGLSTLGGIERYFIPLINIFGYRFISQADQVGGYLHQNFLIGYDEYNNPLLFNAYGSIFFTMYRDGGLIAVSVFGILLGFFFSIYSGSLKTKDPIDFAIFYGLLFLILYGIFQPTVLGPMLPALFILYILKQVLKAYTKLIH</sequence>
<feature type="transmembrane region" description="Helical" evidence="1">
    <location>
        <begin position="180"/>
        <end position="212"/>
    </location>
</feature>
<dbReference type="EMBL" id="JAMQPV010000001">
    <property type="protein sequence ID" value="MCW7462941.1"/>
    <property type="molecule type" value="Genomic_DNA"/>
</dbReference>
<evidence type="ECO:0000256" key="1">
    <source>
        <dbReference type="SAM" id="Phobius"/>
    </source>
</evidence>
<dbReference type="RefSeq" id="WP_265375725.1">
    <property type="nucleotide sequence ID" value="NZ_JAMQPV010000001.1"/>
</dbReference>
<proteinExistence type="predicted"/>
<feature type="transmembrane region" description="Helical" evidence="1">
    <location>
        <begin position="29"/>
        <end position="49"/>
    </location>
</feature>
<keyword evidence="1" id="KW-1133">Transmembrane helix</keyword>
<protein>
    <submittedName>
        <fullName evidence="2">Oligosaccharide repeat unit polymerase</fullName>
    </submittedName>
</protein>
<accession>A0ABT3LYY8</accession>
<dbReference type="Proteomes" id="UP001209737">
    <property type="component" value="Unassembled WGS sequence"/>
</dbReference>
<comment type="caution">
    <text evidence="2">The sequence shown here is derived from an EMBL/GenBank/DDBJ whole genome shotgun (WGS) entry which is preliminary data.</text>
</comment>
<dbReference type="NCBIfam" id="TIGR04370">
    <property type="entry name" value="glyco_rpt_poly"/>
    <property type="match status" value="1"/>
</dbReference>
<feature type="transmembrane region" description="Helical" evidence="1">
    <location>
        <begin position="384"/>
        <end position="417"/>
    </location>
</feature>
<feature type="transmembrane region" description="Helical" evidence="1">
    <location>
        <begin position="224"/>
        <end position="242"/>
    </location>
</feature>
<gene>
    <name evidence="2" type="ORF">ND812_12655</name>
</gene>
<organism evidence="2 3">
    <name type="scientific">Leptospira limi</name>
    <dbReference type="NCBI Taxonomy" id="2950023"/>
    <lineage>
        <taxon>Bacteria</taxon>
        <taxon>Pseudomonadati</taxon>
        <taxon>Spirochaetota</taxon>
        <taxon>Spirochaetia</taxon>
        <taxon>Leptospirales</taxon>
        <taxon>Leptospiraceae</taxon>
        <taxon>Leptospira</taxon>
    </lineage>
</organism>
<feature type="transmembrane region" description="Helical" evidence="1">
    <location>
        <begin position="56"/>
        <end position="75"/>
    </location>
</feature>
<evidence type="ECO:0000313" key="2">
    <source>
        <dbReference type="EMBL" id="MCW7462941.1"/>
    </source>
</evidence>
<reference evidence="2 3" key="1">
    <citation type="submission" date="2022-06" db="EMBL/GenBank/DDBJ databases">
        <title>Leptospira isolates from biofilms formed at urban environments.</title>
        <authorList>
            <person name="Ribeiro P.S."/>
            <person name="Sousa T."/>
            <person name="Carvalho N."/>
            <person name="Aburjaile F."/>
            <person name="Neves F."/>
            <person name="Oliveira D."/>
            <person name="Blanco L."/>
            <person name="Lima J."/>
            <person name="Costa F."/>
            <person name="Brenig B."/>
            <person name="Soares S."/>
            <person name="Ramos R."/>
            <person name="Goes-Neto A."/>
            <person name="Matiuzzi M."/>
            <person name="Azevedo V."/>
            <person name="Ristow P."/>
        </authorList>
    </citation>
    <scope>NUCLEOTIDE SEQUENCE [LARGE SCALE GENOMIC DNA]</scope>
    <source>
        <strain evidence="2 3">VSF25</strain>
    </source>
</reference>
<feature type="transmembrane region" description="Helical" evidence="1">
    <location>
        <begin position="155"/>
        <end position="173"/>
    </location>
</feature>
<name>A0ABT3LYY8_9LEPT</name>
<keyword evidence="3" id="KW-1185">Reference proteome</keyword>
<evidence type="ECO:0000313" key="3">
    <source>
        <dbReference type="Proteomes" id="UP001209737"/>
    </source>
</evidence>
<feature type="transmembrane region" description="Helical" evidence="1">
    <location>
        <begin position="95"/>
        <end position="119"/>
    </location>
</feature>